<dbReference type="EMBL" id="BMLB01000004">
    <property type="protein sequence ID" value="GGK72213.1"/>
    <property type="molecule type" value="Genomic_DNA"/>
</dbReference>
<feature type="transmembrane region" description="Helical" evidence="8">
    <location>
        <begin position="224"/>
        <end position="242"/>
    </location>
</feature>
<keyword evidence="7 8" id="KW-0472">Membrane</keyword>
<keyword evidence="6 8" id="KW-1133">Transmembrane helix</keyword>
<feature type="transmembrane region" description="Helical" evidence="8">
    <location>
        <begin position="88"/>
        <end position="109"/>
    </location>
</feature>
<proteinExistence type="inferred from homology"/>
<evidence type="ECO:0000313" key="10">
    <source>
        <dbReference type="Proteomes" id="UP000662111"/>
    </source>
</evidence>
<keyword evidence="4" id="KW-1003">Cell membrane</keyword>
<dbReference type="InterPro" id="IPR004695">
    <property type="entry name" value="SLAC1/Mae1/Ssu1/TehA"/>
</dbReference>
<gene>
    <name evidence="9" type="ORF">GCM10011509_20970</name>
</gene>
<dbReference type="InterPro" id="IPR051629">
    <property type="entry name" value="Sulfite_efflux_TDT"/>
</dbReference>
<evidence type="ECO:0000256" key="1">
    <source>
        <dbReference type="ARBA" id="ARBA00004651"/>
    </source>
</evidence>
<evidence type="ECO:0000256" key="4">
    <source>
        <dbReference type="ARBA" id="ARBA00022475"/>
    </source>
</evidence>
<dbReference type="RefSeq" id="WP_022922679.1">
    <property type="nucleotide sequence ID" value="NZ_BMLB01000004.1"/>
</dbReference>
<feature type="transmembrane region" description="Helical" evidence="8">
    <location>
        <begin position="54"/>
        <end position="76"/>
    </location>
</feature>
<dbReference type="CDD" id="cd09319">
    <property type="entry name" value="TDT_like_1"/>
    <property type="match status" value="1"/>
</dbReference>
<dbReference type="Gene3D" id="1.50.10.150">
    <property type="entry name" value="Voltage-dependent anion channel"/>
    <property type="match status" value="1"/>
</dbReference>
<evidence type="ECO:0000313" key="9">
    <source>
        <dbReference type="EMBL" id="GGK72213.1"/>
    </source>
</evidence>
<sequence length="359" mass="38483">MAPGAPSTTSSTGDARPAPLNPAGLTPGYFAGVMATGIVSIGAQLRGFTLLATVLFWLAVGFYLALVALTAWRFVAHRDRMSEDFHDPARAFGFFTFIAATDVLAAALVGVGRSGVAAVLLGVAVLVWLVLGYVIPWTAVLGSDRRPMLDTANGTWFIWVVASQSIAVVAASLEPVYDGLRHELAILAVFAWSVGVVLYAACAVFVALRVMLYPLEPRHLDPPYWVAMGAVAITIVAGARIVEMKDAPMIDVTRDLVAGLSVVFWAFATWLIPVLVAAGFWRHVLHRVPLVYQPTLWSMVFPLGMYSVAGIYLGRADRLPVVEAVGTHWFWVALLAWVLVAAGMGADVARKVVAARPLT</sequence>
<keyword evidence="5 8" id="KW-0812">Transmembrane</keyword>
<name>A0ABQ2FBC1_9MICO</name>
<evidence type="ECO:0000256" key="3">
    <source>
        <dbReference type="ARBA" id="ARBA00022448"/>
    </source>
</evidence>
<feature type="transmembrane region" description="Helical" evidence="8">
    <location>
        <begin position="329"/>
        <end position="349"/>
    </location>
</feature>
<comment type="similarity">
    <text evidence="2">Belongs to the tellurite-resistance/dicarboxylate transporter (TDT) family.</text>
</comment>
<reference evidence="10" key="1">
    <citation type="journal article" date="2019" name="Int. J. Syst. Evol. Microbiol.">
        <title>The Global Catalogue of Microorganisms (GCM) 10K type strain sequencing project: providing services to taxonomists for standard genome sequencing and annotation.</title>
        <authorList>
            <consortium name="The Broad Institute Genomics Platform"/>
            <consortium name="The Broad Institute Genome Sequencing Center for Infectious Disease"/>
            <person name="Wu L."/>
            <person name="Ma J."/>
        </authorList>
    </citation>
    <scope>NUCLEOTIDE SEQUENCE [LARGE SCALE GENOMIC DNA]</scope>
    <source>
        <strain evidence="10">CGMCC 1.5362</strain>
    </source>
</reference>
<comment type="caution">
    <text evidence="9">The sequence shown here is derived from an EMBL/GenBank/DDBJ whole genome shotgun (WGS) entry which is preliminary data.</text>
</comment>
<keyword evidence="10" id="KW-1185">Reference proteome</keyword>
<feature type="transmembrane region" description="Helical" evidence="8">
    <location>
        <begin position="262"/>
        <end position="284"/>
    </location>
</feature>
<feature type="transmembrane region" description="Helical" evidence="8">
    <location>
        <begin position="115"/>
        <end position="135"/>
    </location>
</feature>
<evidence type="ECO:0000256" key="6">
    <source>
        <dbReference type="ARBA" id="ARBA00022989"/>
    </source>
</evidence>
<dbReference type="PANTHER" id="PTHR31686:SF1">
    <property type="entry name" value="SULFITE EFFLUX PUMP SSU1"/>
    <property type="match status" value="1"/>
</dbReference>
<feature type="transmembrane region" description="Helical" evidence="8">
    <location>
        <begin position="185"/>
        <end position="212"/>
    </location>
</feature>
<dbReference type="Pfam" id="PF03595">
    <property type="entry name" value="SLAC1"/>
    <property type="match status" value="1"/>
</dbReference>
<comment type="subcellular location">
    <subcellularLocation>
        <location evidence="1">Cell membrane</location>
        <topology evidence="1">Multi-pass membrane protein</topology>
    </subcellularLocation>
</comment>
<dbReference type="PANTHER" id="PTHR31686">
    <property type="match status" value="1"/>
</dbReference>
<dbReference type="InterPro" id="IPR038665">
    <property type="entry name" value="Voltage-dep_anion_channel_sf"/>
</dbReference>
<evidence type="ECO:0000256" key="8">
    <source>
        <dbReference type="SAM" id="Phobius"/>
    </source>
</evidence>
<feature type="transmembrane region" description="Helical" evidence="8">
    <location>
        <begin position="156"/>
        <end position="173"/>
    </location>
</feature>
<dbReference type="Proteomes" id="UP000662111">
    <property type="component" value="Unassembled WGS sequence"/>
</dbReference>
<organism evidence="9 10">
    <name type="scientific">Ornithinimicrobium pekingense</name>
    <dbReference type="NCBI Taxonomy" id="384677"/>
    <lineage>
        <taxon>Bacteria</taxon>
        <taxon>Bacillati</taxon>
        <taxon>Actinomycetota</taxon>
        <taxon>Actinomycetes</taxon>
        <taxon>Micrococcales</taxon>
        <taxon>Ornithinimicrobiaceae</taxon>
        <taxon>Ornithinimicrobium</taxon>
    </lineage>
</organism>
<evidence type="ECO:0000256" key="7">
    <source>
        <dbReference type="ARBA" id="ARBA00023136"/>
    </source>
</evidence>
<feature type="transmembrane region" description="Helical" evidence="8">
    <location>
        <begin position="296"/>
        <end position="314"/>
    </location>
</feature>
<protein>
    <submittedName>
        <fullName evidence="9">Tellurite resistance protein permease</fullName>
    </submittedName>
</protein>
<accession>A0ABQ2FBC1</accession>
<evidence type="ECO:0000256" key="2">
    <source>
        <dbReference type="ARBA" id="ARBA00008566"/>
    </source>
</evidence>
<keyword evidence="3" id="KW-0813">Transport</keyword>
<evidence type="ECO:0000256" key="5">
    <source>
        <dbReference type="ARBA" id="ARBA00022692"/>
    </source>
</evidence>